<feature type="domain" description="HpaB/PvcC/4-BUDH N-terminal" evidence="5">
    <location>
        <begin position="6"/>
        <end position="256"/>
    </location>
</feature>
<dbReference type="PIRSF" id="PIRSF000331">
    <property type="entry name" value="HpaA_HpaB"/>
    <property type="match status" value="1"/>
</dbReference>
<protein>
    <submittedName>
        <fullName evidence="6">4-hydroxybutyryl-CoA dehydratase</fullName>
    </submittedName>
</protein>
<keyword evidence="3" id="KW-0560">Oxidoreductase</keyword>
<organism evidence="6 7">
    <name type="scientific">Desulfosarcina widdelii</name>
    <dbReference type="NCBI Taxonomy" id="947919"/>
    <lineage>
        <taxon>Bacteria</taxon>
        <taxon>Pseudomonadati</taxon>
        <taxon>Thermodesulfobacteriota</taxon>
        <taxon>Desulfobacteria</taxon>
        <taxon>Desulfobacterales</taxon>
        <taxon>Desulfosarcinaceae</taxon>
        <taxon>Desulfosarcina</taxon>
    </lineage>
</organism>
<dbReference type="EMBL" id="AP021875">
    <property type="protein sequence ID" value="BBO73096.1"/>
    <property type="molecule type" value="Genomic_DNA"/>
</dbReference>
<dbReference type="SUPFAM" id="SSF56645">
    <property type="entry name" value="Acyl-CoA dehydrogenase NM domain-like"/>
    <property type="match status" value="1"/>
</dbReference>
<dbReference type="AlphaFoldDB" id="A0A5K7YUX1"/>
<keyword evidence="2" id="KW-0274">FAD</keyword>
<dbReference type="Pfam" id="PF03241">
    <property type="entry name" value="HpaB"/>
    <property type="match status" value="1"/>
</dbReference>
<dbReference type="PANTHER" id="PTHR36117">
    <property type="entry name" value="4-HYDROXYPHENYLACETATE 3-MONOOXYGENASE-RELATED"/>
    <property type="match status" value="1"/>
</dbReference>
<dbReference type="Pfam" id="PF11794">
    <property type="entry name" value="HpaB_N"/>
    <property type="match status" value="1"/>
</dbReference>
<dbReference type="GO" id="GO:0016627">
    <property type="term" value="F:oxidoreductase activity, acting on the CH-CH group of donors"/>
    <property type="evidence" value="ECO:0007669"/>
    <property type="project" value="InterPro"/>
</dbReference>
<name>A0A5K7YUX1_9BACT</name>
<keyword evidence="1" id="KW-0285">Flavoprotein</keyword>
<evidence type="ECO:0000256" key="1">
    <source>
        <dbReference type="ARBA" id="ARBA00022630"/>
    </source>
</evidence>
<evidence type="ECO:0000313" key="7">
    <source>
        <dbReference type="Proteomes" id="UP000427769"/>
    </source>
</evidence>
<dbReference type="RefSeq" id="WP_155302235.1">
    <property type="nucleotide sequence ID" value="NZ_AP021875.1"/>
</dbReference>
<evidence type="ECO:0000259" key="5">
    <source>
        <dbReference type="Pfam" id="PF11794"/>
    </source>
</evidence>
<gene>
    <name evidence="6" type="ORF">DSCW_05130</name>
</gene>
<dbReference type="InterPro" id="IPR024674">
    <property type="entry name" value="HpaB/PvcC/4-BUDH_N"/>
</dbReference>
<dbReference type="Proteomes" id="UP000427769">
    <property type="component" value="Chromosome"/>
</dbReference>
<dbReference type="InterPro" id="IPR024719">
    <property type="entry name" value="HpaB/PvcC/4-BUDH_C"/>
</dbReference>
<dbReference type="Gene3D" id="1.20.140.10">
    <property type="entry name" value="Butyryl-CoA Dehydrogenase, subunit A, domain 3"/>
    <property type="match status" value="1"/>
</dbReference>
<evidence type="ECO:0000256" key="2">
    <source>
        <dbReference type="ARBA" id="ARBA00022827"/>
    </source>
</evidence>
<evidence type="ECO:0000259" key="4">
    <source>
        <dbReference type="Pfam" id="PF03241"/>
    </source>
</evidence>
<evidence type="ECO:0000256" key="3">
    <source>
        <dbReference type="ARBA" id="ARBA00023002"/>
    </source>
</evidence>
<dbReference type="InterPro" id="IPR004925">
    <property type="entry name" value="HpaB/PvcC/4-BUDH"/>
</dbReference>
<dbReference type="InterPro" id="IPR009100">
    <property type="entry name" value="AcylCoA_DH/oxidase_NM_dom_sf"/>
</dbReference>
<dbReference type="KEGG" id="dwd:DSCW_05130"/>
<evidence type="ECO:0000313" key="6">
    <source>
        <dbReference type="EMBL" id="BBO73096.1"/>
    </source>
</evidence>
<reference evidence="6 7" key="1">
    <citation type="submission" date="2019-11" db="EMBL/GenBank/DDBJ databases">
        <title>Comparative genomics of hydrocarbon-degrading Desulfosarcina strains.</title>
        <authorList>
            <person name="Watanabe M."/>
            <person name="Kojima H."/>
            <person name="Fukui M."/>
        </authorList>
    </citation>
    <scope>NUCLEOTIDE SEQUENCE [LARGE SCALE GENOMIC DNA]</scope>
    <source>
        <strain evidence="6 7">PP31</strain>
    </source>
</reference>
<accession>A0A5K7YUX1</accession>
<dbReference type="InterPro" id="IPR046373">
    <property type="entry name" value="Acyl-CoA_Oxase/DH_mid-dom_sf"/>
</dbReference>
<dbReference type="Gene3D" id="1.10.3140.10">
    <property type="entry name" value="4-hydroxybutyryl-coa dehydratase, domain 1"/>
    <property type="match status" value="1"/>
</dbReference>
<sequence length="462" mass="52291">MIESFEEYQKSLVDERTVYYRGKLVKNVNEHPILSLEVEPVQYLFQNKFRSFNKDFNTESSIFYKIPHNSDDLLERSNMTYEITKDLGMLWPHIGSDALLASRLITYDLETSDNFLKYHAKVVKENLFVCGAQIDVKGDRRLRPGDQEDKDLYVHVVEENDKGIIVKGAKFHTSMAAISNEIFVLPGRSLRKGEEDYAIAFAIPAGTKNVKLIARPAIATEGAINPMEGPRTRKRRMGETLTIFDNVFVPWERVFIYKDTKAASRLALMFALYHRLSAVSYRAALAEHLIGLGKLMAECNGISKASHIAKNITDLITFAEIQRCCAKMAALECHINKVPNIAIPNRIYTNVGKLFSNSNYMNVVQGLIDIAGGIAICAPSGDDYNNKELKPLIDKYMRGAYPGAERFKIMLLMREVIALMGGEESVIMIHAEGSMEASRIELYRSYDYTESEKIVKEILLEI</sequence>
<dbReference type="SUPFAM" id="SSF47203">
    <property type="entry name" value="Acyl-CoA dehydrogenase C-terminal domain-like"/>
    <property type="match status" value="1"/>
</dbReference>
<dbReference type="InterPro" id="IPR036250">
    <property type="entry name" value="AcylCo_DH-like_C"/>
</dbReference>
<proteinExistence type="predicted"/>
<dbReference type="Gene3D" id="2.40.110.10">
    <property type="entry name" value="Butyryl-CoA Dehydrogenase, subunit A, domain 2"/>
    <property type="match status" value="1"/>
</dbReference>
<dbReference type="PANTHER" id="PTHR36117:SF3">
    <property type="entry name" value="4-HYDROXYPHENYLACETATE 3-MONOOXYGENASE-RELATED"/>
    <property type="match status" value="1"/>
</dbReference>
<dbReference type="OrthoDB" id="7233724at2"/>
<feature type="domain" description="HpaB/PvcC/4-BUDH C-terminal" evidence="4">
    <location>
        <begin position="264"/>
        <end position="459"/>
    </location>
</feature>
<keyword evidence="7" id="KW-1185">Reference proteome</keyword>